<keyword evidence="1" id="KW-0732">Signal</keyword>
<organism evidence="3 4">
    <name type="scientific">Novipirellula galeiformis</name>
    <dbReference type="NCBI Taxonomy" id="2528004"/>
    <lineage>
        <taxon>Bacteria</taxon>
        <taxon>Pseudomonadati</taxon>
        <taxon>Planctomycetota</taxon>
        <taxon>Planctomycetia</taxon>
        <taxon>Pirellulales</taxon>
        <taxon>Pirellulaceae</taxon>
        <taxon>Novipirellula</taxon>
    </lineage>
</organism>
<gene>
    <name evidence="3" type="ORF">Pla52o_56380</name>
</gene>
<sequence>MFNRRQFIGSVPVSAVAISAAGFGQSAQSQETQNQENADSEIIASPPVVQNPRVNGFGVSIAVNRLATAWVEYGFSKDDLAFTAVASQHGLICADDRTLHVRVHHHEALPSDRAIFYRVMVQSLRYRSAYVLERSEPQSTATYPLRLTSRSASSVRIVSINDTHEHLETIQTLHREIEKLNPDLLIWNGDSCNDFDAADSPEQVLLNPAKNRQLSWASTRPLLFSNGNHDVRGQRAREVIKSFAASPESSELPYNQALRFGPLAVITLDTGEDKPDRHPVFAGTAAYEPYREKQATWLTQALERPEIADAPYKIAACHIPLRGLDGQNDGTTLEGYASYCGFAAKLWLPILKQANCQAIVSGHMHRDRLDAASKDMPILQFVGGGPRPEQATLTVIDANDDGNQKSLAIRIVNLKGNVLHEHQWA</sequence>
<comment type="caution">
    <text evidence="3">The sequence shown here is derived from an EMBL/GenBank/DDBJ whole genome shotgun (WGS) entry which is preliminary data.</text>
</comment>
<evidence type="ECO:0000313" key="4">
    <source>
        <dbReference type="Proteomes" id="UP000316304"/>
    </source>
</evidence>
<evidence type="ECO:0000259" key="2">
    <source>
        <dbReference type="Pfam" id="PF00149"/>
    </source>
</evidence>
<accession>A0A5C6BFF5</accession>
<dbReference type="Gene3D" id="3.60.21.10">
    <property type="match status" value="1"/>
</dbReference>
<dbReference type="Pfam" id="PF00149">
    <property type="entry name" value="Metallophos"/>
    <property type="match status" value="1"/>
</dbReference>
<dbReference type="InterPro" id="IPR039331">
    <property type="entry name" value="PAPs-like"/>
</dbReference>
<proteinExistence type="predicted"/>
<protein>
    <submittedName>
        <fullName evidence="3">Calcineurin-like phosphoesterase</fullName>
    </submittedName>
</protein>
<evidence type="ECO:0000256" key="1">
    <source>
        <dbReference type="ARBA" id="ARBA00022729"/>
    </source>
</evidence>
<dbReference type="SUPFAM" id="SSF56300">
    <property type="entry name" value="Metallo-dependent phosphatases"/>
    <property type="match status" value="1"/>
</dbReference>
<name>A0A5C6BFF5_9BACT</name>
<dbReference type="Proteomes" id="UP000316304">
    <property type="component" value="Unassembled WGS sequence"/>
</dbReference>
<dbReference type="AlphaFoldDB" id="A0A5C6BFF5"/>
<dbReference type="GO" id="GO:0003993">
    <property type="term" value="F:acid phosphatase activity"/>
    <property type="evidence" value="ECO:0007669"/>
    <property type="project" value="InterPro"/>
</dbReference>
<evidence type="ECO:0000313" key="3">
    <source>
        <dbReference type="EMBL" id="TWU10357.1"/>
    </source>
</evidence>
<dbReference type="InterPro" id="IPR004843">
    <property type="entry name" value="Calcineurin-like_PHP"/>
</dbReference>
<feature type="domain" description="Calcineurin-like phosphoesterase" evidence="2">
    <location>
        <begin position="156"/>
        <end position="366"/>
    </location>
</feature>
<dbReference type="PANTHER" id="PTHR22953:SF153">
    <property type="entry name" value="PURPLE ACID PHOSPHATASE"/>
    <property type="match status" value="1"/>
</dbReference>
<dbReference type="InterPro" id="IPR029052">
    <property type="entry name" value="Metallo-depent_PP-like"/>
</dbReference>
<dbReference type="PANTHER" id="PTHR22953">
    <property type="entry name" value="ACID PHOSPHATASE RELATED"/>
    <property type="match status" value="1"/>
</dbReference>
<reference evidence="3 4" key="1">
    <citation type="submission" date="2019-02" db="EMBL/GenBank/DDBJ databases">
        <title>Deep-cultivation of Planctomycetes and their phenomic and genomic characterization uncovers novel biology.</title>
        <authorList>
            <person name="Wiegand S."/>
            <person name="Jogler M."/>
            <person name="Boedeker C."/>
            <person name="Pinto D."/>
            <person name="Vollmers J."/>
            <person name="Rivas-Marin E."/>
            <person name="Kohn T."/>
            <person name="Peeters S.H."/>
            <person name="Heuer A."/>
            <person name="Rast P."/>
            <person name="Oberbeckmann S."/>
            <person name="Bunk B."/>
            <person name="Jeske O."/>
            <person name="Meyerdierks A."/>
            <person name="Storesund J.E."/>
            <person name="Kallscheuer N."/>
            <person name="Luecker S."/>
            <person name="Lage O.M."/>
            <person name="Pohl T."/>
            <person name="Merkel B.J."/>
            <person name="Hornburger P."/>
            <person name="Mueller R.-W."/>
            <person name="Bruemmer F."/>
            <person name="Labrenz M."/>
            <person name="Spormann A.M."/>
            <person name="Op Den Camp H."/>
            <person name="Overmann J."/>
            <person name="Amann R."/>
            <person name="Jetten M.S.M."/>
            <person name="Mascher T."/>
            <person name="Medema M.H."/>
            <person name="Devos D.P."/>
            <person name="Kaster A.-K."/>
            <person name="Ovreas L."/>
            <person name="Rohde M."/>
            <person name="Galperin M.Y."/>
            <person name="Jogler C."/>
        </authorList>
    </citation>
    <scope>NUCLEOTIDE SEQUENCE [LARGE SCALE GENOMIC DNA]</scope>
    <source>
        <strain evidence="3 4">Pla52o</strain>
    </source>
</reference>
<keyword evidence="4" id="KW-1185">Reference proteome</keyword>
<dbReference type="EMBL" id="SJPT01000018">
    <property type="protein sequence ID" value="TWU10357.1"/>
    <property type="molecule type" value="Genomic_DNA"/>
</dbReference>